<feature type="transmembrane region" description="Helical" evidence="1">
    <location>
        <begin position="6"/>
        <end position="25"/>
    </location>
</feature>
<dbReference type="EMBL" id="KN833052">
    <property type="protein sequence ID" value="KIM75028.1"/>
    <property type="molecule type" value="Genomic_DNA"/>
</dbReference>
<dbReference type="AlphaFoldDB" id="A0A0C3AM98"/>
<dbReference type="HOGENOM" id="CLU_119662_0_0_1"/>
<proteinExistence type="predicted"/>
<sequence>MPVSSYIPHLIYSTALASLSFHLLFQKKQSEMDRAHLAAQTSILEALAHRLRSGQNISDEEIERLCRLAKTHEETRAEEPGVKKEKVGWKDVFLGKKIEGDAGERERKDLKEFRQGVERS</sequence>
<keyword evidence="1" id="KW-1133">Transmembrane helix</keyword>
<reference evidence="3" key="2">
    <citation type="submission" date="2015-01" db="EMBL/GenBank/DDBJ databases">
        <title>Evolutionary Origins and Diversification of the Mycorrhizal Mutualists.</title>
        <authorList>
            <consortium name="DOE Joint Genome Institute"/>
            <consortium name="Mycorrhizal Genomics Consortium"/>
            <person name="Kohler A."/>
            <person name="Kuo A."/>
            <person name="Nagy L.G."/>
            <person name="Floudas D."/>
            <person name="Copeland A."/>
            <person name="Barry K.W."/>
            <person name="Cichocki N."/>
            <person name="Veneault-Fourrey C."/>
            <person name="LaButti K."/>
            <person name="Lindquist E.A."/>
            <person name="Lipzen A."/>
            <person name="Lundell T."/>
            <person name="Morin E."/>
            <person name="Murat C."/>
            <person name="Riley R."/>
            <person name="Ohm R."/>
            <person name="Sun H."/>
            <person name="Tunlid A."/>
            <person name="Henrissat B."/>
            <person name="Grigoriev I.V."/>
            <person name="Hibbett D.S."/>
            <person name="Martin F."/>
        </authorList>
    </citation>
    <scope>NUCLEOTIDE SEQUENCE [LARGE SCALE GENOMIC DNA]</scope>
    <source>
        <strain evidence="3">F 1598</strain>
    </source>
</reference>
<keyword evidence="3" id="KW-1185">Reference proteome</keyword>
<gene>
    <name evidence="2" type="ORF">PILCRDRAFT_92335</name>
</gene>
<organism evidence="2 3">
    <name type="scientific">Piloderma croceum (strain F 1598)</name>
    <dbReference type="NCBI Taxonomy" id="765440"/>
    <lineage>
        <taxon>Eukaryota</taxon>
        <taxon>Fungi</taxon>
        <taxon>Dikarya</taxon>
        <taxon>Basidiomycota</taxon>
        <taxon>Agaricomycotina</taxon>
        <taxon>Agaricomycetes</taxon>
        <taxon>Agaricomycetidae</taxon>
        <taxon>Atheliales</taxon>
        <taxon>Atheliaceae</taxon>
        <taxon>Piloderma</taxon>
    </lineage>
</organism>
<evidence type="ECO:0000313" key="2">
    <source>
        <dbReference type="EMBL" id="KIM75028.1"/>
    </source>
</evidence>
<dbReference type="InParanoid" id="A0A0C3AM98"/>
<evidence type="ECO:0000256" key="1">
    <source>
        <dbReference type="SAM" id="Phobius"/>
    </source>
</evidence>
<protein>
    <submittedName>
        <fullName evidence="2">Uncharacterized protein</fullName>
    </submittedName>
</protein>
<dbReference type="Proteomes" id="UP000054166">
    <property type="component" value="Unassembled WGS sequence"/>
</dbReference>
<evidence type="ECO:0000313" key="3">
    <source>
        <dbReference type="Proteomes" id="UP000054166"/>
    </source>
</evidence>
<dbReference type="OrthoDB" id="2596179at2759"/>
<accession>A0A0C3AM98</accession>
<keyword evidence="1" id="KW-0812">Transmembrane</keyword>
<keyword evidence="1" id="KW-0472">Membrane</keyword>
<reference evidence="2 3" key="1">
    <citation type="submission" date="2014-04" db="EMBL/GenBank/DDBJ databases">
        <authorList>
            <consortium name="DOE Joint Genome Institute"/>
            <person name="Kuo A."/>
            <person name="Tarkka M."/>
            <person name="Buscot F."/>
            <person name="Kohler A."/>
            <person name="Nagy L.G."/>
            <person name="Floudas D."/>
            <person name="Copeland A."/>
            <person name="Barry K.W."/>
            <person name="Cichocki N."/>
            <person name="Veneault-Fourrey C."/>
            <person name="LaButti K."/>
            <person name="Lindquist E.A."/>
            <person name="Lipzen A."/>
            <person name="Lundell T."/>
            <person name="Morin E."/>
            <person name="Murat C."/>
            <person name="Sun H."/>
            <person name="Tunlid A."/>
            <person name="Henrissat B."/>
            <person name="Grigoriev I.V."/>
            <person name="Hibbett D.S."/>
            <person name="Martin F."/>
            <person name="Nordberg H.P."/>
            <person name="Cantor M.N."/>
            <person name="Hua S.X."/>
        </authorList>
    </citation>
    <scope>NUCLEOTIDE SEQUENCE [LARGE SCALE GENOMIC DNA]</scope>
    <source>
        <strain evidence="2 3">F 1598</strain>
    </source>
</reference>
<name>A0A0C3AM98_PILCF</name>